<reference evidence="1 2" key="1">
    <citation type="submission" date="2018-12" db="EMBL/GenBank/DDBJ databases">
        <authorList>
            <person name="Aull H.G."/>
            <person name="Zack K."/>
            <person name="Garlena R.A."/>
            <person name="Russell D.A."/>
            <person name="Pope W.H."/>
            <person name="Jacobs-Sera D."/>
            <person name="Hatfull G.F."/>
        </authorList>
    </citation>
    <scope>NUCLEOTIDE SEQUENCE [LARGE SCALE GENOMIC DNA]</scope>
</reference>
<accession>A0A3S9U9X1</accession>
<name>A0A3S9U9X1_9CAUD</name>
<evidence type="ECO:0000313" key="2">
    <source>
        <dbReference type="Proteomes" id="UP000288220"/>
    </source>
</evidence>
<gene>
    <name evidence="1" type="primary">60</name>
    <name evidence="1" type="ORF">SEA_CHEWCHEW_60</name>
</gene>
<sequence>MSAVRYLIKCDDCGTCSEQATPLTLGEFWLCPTHEAKAEKRRQDGMVGKRGALGLGWDRGLHRGDLGAEPLDL</sequence>
<protein>
    <submittedName>
        <fullName evidence="1">Uncharacterized protein</fullName>
    </submittedName>
</protein>
<dbReference type="EMBL" id="MK279844">
    <property type="protein sequence ID" value="AZS07043.1"/>
    <property type="molecule type" value="Genomic_DNA"/>
</dbReference>
<dbReference type="Proteomes" id="UP000288220">
    <property type="component" value="Segment"/>
</dbReference>
<evidence type="ECO:0000313" key="1">
    <source>
        <dbReference type="EMBL" id="AZS07043.1"/>
    </source>
</evidence>
<proteinExistence type="predicted"/>
<organism evidence="1 2">
    <name type="scientific">Arthrobacter phage ChewChew</name>
    <dbReference type="NCBI Taxonomy" id="2498999"/>
    <lineage>
        <taxon>Viruses</taxon>
        <taxon>Duplodnaviria</taxon>
        <taxon>Heunggongvirae</taxon>
        <taxon>Uroviricota</taxon>
        <taxon>Caudoviricetes</taxon>
        <taxon>Korravirus</taxon>
        <taxon>Korravirus drrobert</taxon>
    </lineage>
</organism>